<organism evidence="2 3">
    <name type="scientific">Cupriavidus basilensis</name>
    <dbReference type="NCBI Taxonomy" id="68895"/>
    <lineage>
        <taxon>Bacteria</taxon>
        <taxon>Pseudomonadati</taxon>
        <taxon>Pseudomonadota</taxon>
        <taxon>Betaproteobacteria</taxon>
        <taxon>Burkholderiales</taxon>
        <taxon>Burkholderiaceae</taxon>
        <taxon>Cupriavidus</taxon>
    </lineage>
</organism>
<accession>A0A0C4Y1D4</accession>
<sequence length="72" mass="7895">MEVASPTEAKKLLAVLADYDLFHLTNRIKPDYANAGGLEVLQQDGEWEEWADEDGNEIDSDDADLSNSGVAQ</sequence>
<name>A0A0C4Y1D4_9BURK</name>
<proteinExistence type="predicted"/>
<keyword evidence="3" id="KW-1185">Reference proteome</keyword>
<dbReference type="Proteomes" id="UP000031843">
    <property type="component" value="Chromosome main"/>
</dbReference>
<evidence type="ECO:0000313" key="2">
    <source>
        <dbReference type="EMBL" id="AJG18862.1"/>
    </source>
</evidence>
<dbReference type="EMBL" id="CP010536">
    <property type="protein sequence ID" value="AJG18862.1"/>
    <property type="molecule type" value="Genomic_DNA"/>
</dbReference>
<feature type="region of interest" description="Disordered" evidence="1">
    <location>
        <begin position="51"/>
        <end position="72"/>
    </location>
</feature>
<evidence type="ECO:0000256" key="1">
    <source>
        <dbReference type="SAM" id="MobiDB-lite"/>
    </source>
</evidence>
<dbReference type="KEGG" id="cbw:RR42_m1461"/>
<dbReference type="InterPro" id="IPR020285">
    <property type="entry name" value="Gp17"/>
</dbReference>
<protein>
    <submittedName>
        <fullName evidence="2">Uncharacterized protein</fullName>
    </submittedName>
</protein>
<feature type="compositionally biased region" description="Acidic residues" evidence="1">
    <location>
        <begin position="51"/>
        <end position="64"/>
    </location>
</feature>
<gene>
    <name evidence="2" type="ORF">RR42_m1461</name>
</gene>
<evidence type="ECO:0000313" key="3">
    <source>
        <dbReference type="Proteomes" id="UP000031843"/>
    </source>
</evidence>
<dbReference type="Pfam" id="PF17420">
    <property type="entry name" value="GP17"/>
    <property type="match status" value="1"/>
</dbReference>
<reference evidence="2 3" key="1">
    <citation type="journal article" date="2015" name="Genome Announc.">
        <title>Complete Genome Sequence of Cupriavidus basilensis 4G11, Isolated from the Oak Ridge Field Research Center Site.</title>
        <authorList>
            <person name="Ray J."/>
            <person name="Waters R.J."/>
            <person name="Skerker J.M."/>
            <person name="Kuehl J.V."/>
            <person name="Price M.N."/>
            <person name="Huang J."/>
            <person name="Chakraborty R."/>
            <person name="Arkin A.P."/>
            <person name="Deutschbauer A."/>
        </authorList>
    </citation>
    <scope>NUCLEOTIDE SEQUENCE [LARGE SCALE GENOMIC DNA]</scope>
    <source>
        <strain evidence="2">4G11</strain>
    </source>
</reference>
<dbReference type="AlphaFoldDB" id="A0A0C4Y1D4"/>
<dbReference type="STRING" id="68895.RR42_m1461"/>